<evidence type="ECO:0000313" key="1">
    <source>
        <dbReference type="EMBL" id="MCA5891760.1"/>
    </source>
</evidence>
<organism evidence="2 3">
    <name type="scientific">Isoptericola luteus</name>
    <dbReference type="NCBI Taxonomy" id="2879484"/>
    <lineage>
        <taxon>Bacteria</taxon>
        <taxon>Bacillati</taxon>
        <taxon>Actinomycetota</taxon>
        <taxon>Actinomycetes</taxon>
        <taxon>Micrococcales</taxon>
        <taxon>Promicromonosporaceae</taxon>
        <taxon>Isoptericola</taxon>
    </lineage>
</organism>
<dbReference type="EMBL" id="JAIXCQ010000011">
    <property type="protein sequence ID" value="MCA5894593.1"/>
    <property type="molecule type" value="Genomic_DNA"/>
</dbReference>
<dbReference type="EMBL" id="JAIXCQ010000001">
    <property type="protein sequence ID" value="MCA5891760.1"/>
    <property type="molecule type" value="Genomic_DNA"/>
</dbReference>
<evidence type="ECO:0000313" key="2">
    <source>
        <dbReference type="EMBL" id="MCA5894593.1"/>
    </source>
</evidence>
<keyword evidence="3" id="KW-1185">Reference proteome</keyword>
<sequence length="566" mass="57498">MTDGIRADGGRVAGLAALLRHGASTWTQRADATALTGLGPGVADAATQAAATWRAELTVGGDAVRDLARSLDDGLATLRQTDDDAVRRAGQVRHTSFAAPTPSGVGVRTQGAQAAARRWGGDVLTAPEGAPDDVRAGAGEYETTADLLDERADTLTATAHEVTDADAEAGTAAAQGALALADLARLEAGGCRIIAAGLRAYATALDGAQKDHAATSGAAAGAEDALRLALGDAAGHARLAGFAPTGTVTALDAAAALAAGVGDPDKAVVSAAEWAAYLAVRDDLSDAELARFDAVLADARTPEERQAVIAALATGAGLPLALALARRLRQMTPAEVRAVASLGLADVGAGVSGVALGTPDGTDLIQFTGTTCGSASLLLLAAQRDPYLALFLATGETVDGHVPDYLADIPRIDRLAGAGLTTGERLRHVQEQVRVQTNRFTFWPGRWLGSAPWGYGDEVSRILGGQDVDMSYSLLRPKGGARDLVARAVASVDAGTPVPFLVGPSGTDVPRHYVLLVGHSDGELQFYEPGSGEVRSVSVQDAVAGTGPVGAFGNWHAIYGAAVPEG</sequence>
<gene>
    <name evidence="1" type="ORF">LEP48_00145</name>
    <name evidence="2" type="ORF">LEP48_14735</name>
</gene>
<protein>
    <recommendedName>
        <fullName evidence="4">Peptidase C39-like domain-containing protein</fullName>
    </recommendedName>
</protein>
<dbReference type="RefSeq" id="WP_225563492.1">
    <property type="nucleotide sequence ID" value="NZ_JAIXCQ010000001.1"/>
</dbReference>
<reference evidence="2 3" key="1">
    <citation type="submission" date="2021-09" db="EMBL/GenBank/DDBJ databases">
        <title>Isoptericola luteus sp. nov., a novel bacterium isolated from Harbin, the capital city of Heilongjiang province.</title>
        <authorList>
            <person name="Li J."/>
        </authorList>
    </citation>
    <scope>NUCLEOTIDE SEQUENCE [LARGE SCALE GENOMIC DNA]</scope>
    <source>
        <strain evidence="2 3">NEAU-Y5</strain>
    </source>
</reference>
<dbReference type="Proteomes" id="UP001319870">
    <property type="component" value="Unassembled WGS sequence"/>
</dbReference>
<proteinExistence type="predicted"/>
<accession>A0ABS7ZHU4</accession>
<evidence type="ECO:0008006" key="4">
    <source>
        <dbReference type="Google" id="ProtNLM"/>
    </source>
</evidence>
<comment type="caution">
    <text evidence="2">The sequence shown here is derived from an EMBL/GenBank/DDBJ whole genome shotgun (WGS) entry which is preliminary data.</text>
</comment>
<evidence type="ECO:0000313" key="3">
    <source>
        <dbReference type="Proteomes" id="UP001319870"/>
    </source>
</evidence>
<name>A0ABS7ZHU4_9MICO</name>